<organism evidence="2 3">
    <name type="scientific">Venturia nashicola</name>
    <dbReference type="NCBI Taxonomy" id="86259"/>
    <lineage>
        <taxon>Eukaryota</taxon>
        <taxon>Fungi</taxon>
        <taxon>Dikarya</taxon>
        <taxon>Ascomycota</taxon>
        <taxon>Pezizomycotina</taxon>
        <taxon>Dothideomycetes</taxon>
        <taxon>Pleosporomycetidae</taxon>
        <taxon>Venturiales</taxon>
        <taxon>Venturiaceae</taxon>
        <taxon>Venturia</taxon>
    </lineage>
</organism>
<evidence type="ECO:0000313" key="2">
    <source>
        <dbReference type="EMBL" id="TID25999.1"/>
    </source>
</evidence>
<dbReference type="Gene3D" id="2.60.40.420">
    <property type="entry name" value="Cupredoxins - blue copper proteins"/>
    <property type="match status" value="1"/>
</dbReference>
<keyword evidence="1" id="KW-0732">Signal</keyword>
<feature type="signal peptide" evidence="1">
    <location>
        <begin position="1"/>
        <end position="19"/>
    </location>
</feature>
<feature type="chain" id="PRO_5021411613" evidence="1">
    <location>
        <begin position="20"/>
        <end position="246"/>
    </location>
</feature>
<dbReference type="PANTHER" id="PTHR34883">
    <property type="entry name" value="SERINE-RICH PROTEIN, PUTATIVE-RELATED-RELATED"/>
    <property type="match status" value="1"/>
</dbReference>
<evidence type="ECO:0000313" key="3">
    <source>
        <dbReference type="Proteomes" id="UP000298493"/>
    </source>
</evidence>
<dbReference type="EMBL" id="SNSC02000003">
    <property type="protein sequence ID" value="TID25999.1"/>
    <property type="molecule type" value="Genomic_DNA"/>
</dbReference>
<gene>
    <name evidence="2" type="ORF">E6O75_ATG03862</name>
</gene>
<reference evidence="2 3" key="1">
    <citation type="submission" date="2019-04" db="EMBL/GenBank/DDBJ databases">
        <title>High contiguity whole genome sequence and gene annotation resource for two Venturia nashicola isolates.</title>
        <authorList>
            <person name="Prokchorchik M."/>
            <person name="Won K."/>
            <person name="Lee Y."/>
            <person name="Choi E.D."/>
            <person name="Segonzac C."/>
            <person name="Sohn K.H."/>
        </authorList>
    </citation>
    <scope>NUCLEOTIDE SEQUENCE [LARGE SCALE GENOMIC DNA]</scope>
    <source>
        <strain evidence="2 3">PRI2</strain>
    </source>
</reference>
<dbReference type="SUPFAM" id="SSF49503">
    <property type="entry name" value="Cupredoxins"/>
    <property type="match status" value="1"/>
</dbReference>
<accession>A0A4Z1PER3</accession>
<proteinExistence type="predicted"/>
<dbReference type="InterPro" id="IPR052953">
    <property type="entry name" value="Ser-rich/MCO-related"/>
</dbReference>
<dbReference type="STRING" id="86259.A0A4Z1PER3"/>
<protein>
    <submittedName>
        <fullName evidence="2">Siderophore iron transporter</fullName>
    </submittedName>
</protein>
<dbReference type="Proteomes" id="UP000298493">
    <property type="component" value="Unassembled WGS sequence"/>
</dbReference>
<evidence type="ECO:0000256" key="1">
    <source>
        <dbReference type="SAM" id="SignalP"/>
    </source>
</evidence>
<dbReference type="AlphaFoldDB" id="A0A4Z1PER3"/>
<dbReference type="CDD" id="cd00920">
    <property type="entry name" value="Cupredoxin"/>
    <property type="match status" value="1"/>
</dbReference>
<dbReference type="InterPro" id="IPR008972">
    <property type="entry name" value="Cupredoxin"/>
</dbReference>
<comment type="caution">
    <text evidence="2">The sequence shown here is derived from an EMBL/GenBank/DDBJ whole genome shotgun (WGS) entry which is preliminary data.</text>
</comment>
<dbReference type="PANTHER" id="PTHR34883:SF17">
    <property type="entry name" value="CUPREDOXIN"/>
    <property type="match status" value="1"/>
</dbReference>
<sequence length="246" mass="23697">MHFAKSAAFALMQSASVLAATKQVMVGPNGGLTFSPNTVTAAVGDTVQFMFVSQNHTVTSGNPNAGCTPNGLFNSGFVPAPGAAAAGAAAAAPAKAGKGKNNKMIRGENAIYLDPRAAALPSFSVQVKDTNPITVYCAQAQHCQVGMVMVINPSTTGATSLAAYQAKCAAAKANTPAKSVNGGALANLIKTPAAGTAKAGTNAAAAAPAAGTAKKAKKAKGKKAAGAGGAATAAAAAAAAAAAKGN</sequence>
<keyword evidence="3" id="KW-1185">Reference proteome</keyword>
<name>A0A4Z1PER3_9PEZI</name>